<evidence type="ECO:0000256" key="4">
    <source>
        <dbReference type="ARBA" id="ARBA00022692"/>
    </source>
</evidence>
<feature type="transmembrane region" description="Helical" evidence="7">
    <location>
        <begin position="122"/>
        <end position="142"/>
    </location>
</feature>
<feature type="transmembrane region" description="Helical" evidence="7">
    <location>
        <begin position="84"/>
        <end position="102"/>
    </location>
</feature>
<evidence type="ECO:0008006" key="10">
    <source>
        <dbReference type="Google" id="ProtNLM"/>
    </source>
</evidence>
<keyword evidence="3" id="KW-1003">Cell membrane</keyword>
<dbReference type="InterPro" id="IPR051907">
    <property type="entry name" value="DoxX-like_oxidoreductase"/>
</dbReference>
<evidence type="ECO:0000313" key="8">
    <source>
        <dbReference type="EMBL" id="GCE30556.1"/>
    </source>
</evidence>
<evidence type="ECO:0000256" key="3">
    <source>
        <dbReference type="ARBA" id="ARBA00022475"/>
    </source>
</evidence>
<evidence type="ECO:0000256" key="5">
    <source>
        <dbReference type="ARBA" id="ARBA00022989"/>
    </source>
</evidence>
<dbReference type="PANTHER" id="PTHR33452:SF1">
    <property type="entry name" value="INNER MEMBRANE PROTEIN YPHA-RELATED"/>
    <property type="match status" value="1"/>
</dbReference>
<dbReference type="Proteomes" id="UP000287171">
    <property type="component" value="Unassembled WGS sequence"/>
</dbReference>
<dbReference type="InterPro" id="IPR032808">
    <property type="entry name" value="DoxX"/>
</dbReference>
<gene>
    <name evidence="8" type="ORF">KDA_60400</name>
</gene>
<keyword evidence="9" id="KW-1185">Reference proteome</keyword>
<dbReference type="GO" id="GO:0005886">
    <property type="term" value="C:plasma membrane"/>
    <property type="evidence" value="ECO:0007669"/>
    <property type="project" value="UniProtKB-SubCell"/>
</dbReference>
<evidence type="ECO:0000256" key="6">
    <source>
        <dbReference type="ARBA" id="ARBA00023136"/>
    </source>
</evidence>
<feature type="transmembrane region" description="Helical" evidence="7">
    <location>
        <begin position="55"/>
        <end position="77"/>
    </location>
</feature>
<accession>A0A402BGT6</accession>
<dbReference type="PANTHER" id="PTHR33452">
    <property type="entry name" value="OXIDOREDUCTASE CATD-RELATED"/>
    <property type="match status" value="1"/>
</dbReference>
<dbReference type="Pfam" id="PF07681">
    <property type="entry name" value="DoxX"/>
    <property type="match status" value="1"/>
</dbReference>
<keyword evidence="6 7" id="KW-0472">Membrane</keyword>
<comment type="subcellular location">
    <subcellularLocation>
        <location evidence="1">Cell membrane</location>
        <topology evidence="1">Multi-pass membrane protein</topology>
    </subcellularLocation>
</comment>
<dbReference type="AlphaFoldDB" id="A0A402BGT6"/>
<comment type="caution">
    <text evidence="8">The sequence shown here is derived from an EMBL/GenBank/DDBJ whole genome shotgun (WGS) entry which is preliminary data.</text>
</comment>
<dbReference type="EMBL" id="BIFT01000002">
    <property type="protein sequence ID" value="GCE30556.1"/>
    <property type="molecule type" value="Genomic_DNA"/>
</dbReference>
<evidence type="ECO:0000313" key="9">
    <source>
        <dbReference type="Proteomes" id="UP000287171"/>
    </source>
</evidence>
<dbReference type="RefSeq" id="WP_218027602.1">
    <property type="nucleotide sequence ID" value="NZ_BIFT01000002.1"/>
</dbReference>
<keyword evidence="5 7" id="KW-1133">Transmembrane helix</keyword>
<evidence type="ECO:0000256" key="1">
    <source>
        <dbReference type="ARBA" id="ARBA00004651"/>
    </source>
</evidence>
<keyword evidence="4 7" id="KW-0812">Transmembrane</keyword>
<protein>
    <recommendedName>
        <fullName evidence="10">DoxX family protein</fullName>
    </recommendedName>
</protein>
<comment type="similarity">
    <text evidence="2">Belongs to the DoxX family.</text>
</comment>
<evidence type="ECO:0000256" key="2">
    <source>
        <dbReference type="ARBA" id="ARBA00006679"/>
    </source>
</evidence>
<organism evidence="8 9">
    <name type="scientific">Dictyobacter alpinus</name>
    <dbReference type="NCBI Taxonomy" id="2014873"/>
    <lineage>
        <taxon>Bacteria</taxon>
        <taxon>Bacillati</taxon>
        <taxon>Chloroflexota</taxon>
        <taxon>Ktedonobacteria</taxon>
        <taxon>Ktedonobacterales</taxon>
        <taxon>Dictyobacteraceae</taxon>
        <taxon>Dictyobacter</taxon>
    </lineage>
</organism>
<name>A0A402BGT6_9CHLR</name>
<sequence length="176" mass="18687">MKFFSFPTDTMVNTGLLLLRLTLFAVFIVHGSQKVLGWFGGHGFQATLTGFTNGMQIPLFLAVIAILTEFLAPLALLLGLLTRLAALGLLCVVVVAMTKVHLANGFFMNWAGHQKGEGVEFFILAIGIALALIVCGAGSWSLDTLIAGRSKQTKTASVVGNISTVPQGQTYTSDKA</sequence>
<reference evidence="9" key="1">
    <citation type="submission" date="2018-12" db="EMBL/GenBank/DDBJ databases">
        <title>Tengunoibacter tsumagoiensis gen. nov., sp. nov., Dictyobacter kobayashii sp. nov., D. alpinus sp. nov., and D. joshuensis sp. nov. and description of Dictyobacteraceae fam. nov. within the order Ktedonobacterales isolated from Tengu-no-mugimeshi.</title>
        <authorList>
            <person name="Wang C.M."/>
            <person name="Zheng Y."/>
            <person name="Sakai Y."/>
            <person name="Toyoda A."/>
            <person name="Minakuchi Y."/>
            <person name="Abe K."/>
            <person name="Yokota A."/>
            <person name="Yabe S."/>
        </authorList>
    </citation>
    <scope>NUCLEOTIDE SEQUENCE [LARGE SCALE GENOMIC DNA]</scope>
    <source>
        <strain evidence="9">Uno16</strain>
    </source>
</reference>
<proteinExistence type="inferred from homology"/>
<evidence type="ECO:0000256" key="7">
    <source>
        <dbReference type="SAM" id="Phobius"/>
    </source>
</evidence>